<evidence type="ECO:0000256" key="1">
    <source>
        <dbReference type="SAM" id="MobiDB-lite"/>
    </source>
</evidence>
<dbReference type="EMBL" id="LHZR01000102">
    <property type="protein sequence ID" value="KXV48624.1"/>
    <property type="molecule type" value="Genomic_DNA"/>
</dbReference>
<name>A0A149TJV6_9PROT</name>
<dbReference type="RefSeq" id="WP_062107525.1">
    <property type="nucleotide sequence ID" value="NZ_LHZR01000102.1"/>
</dbReference>
<feature type="compositionally biased region" description="Polar residues" evidence="1">
    <location>
        <begin position="24"/>
        <end position="37"/>
    </location>
</feature>
<dbReference type="PATRIC" id="fig|318683.6.peg.1138"/>
<feature type="region of interest" description="Disordered" evidence="1">
    <location>
        <begin position="1"/>
        <end position="44"/>
    </location>
</feature>
<organism evidence="2 3">
    <name type="scientific">Gluconobacter albidus</name>
    <dbReference type="NCBI Taxonomy" id="318683"/>
    <lineage>
        <taxon>Bacteria</taxon>
        <taxon>Pseudomonadati</taxon>
        <taxon>Pseudomonadota</taxon>
        <taxon>Alphaproteobacteria</taxon>
        <taxon>Acetobacterales</taxon>
        <taxon>Acetobacteraceae</taxon>
        <taxon>Gluconobacter</taxon>
    </lineage>
</organism>
<sequence length="151" mass="16679">MGRRRSPSSAPLFETLPQSRRPRAQNTPPRVSSTPTDQPDLLGWTPPLTHLDANEVEACLLNPVGFRAPSGEAFVYHLTDIVSAKRFAENGLPLTESLMFRTAAHLAQDLADAPVAEDLGIVRVRRRLIQPWLTADRQDGRPCYVLGPETS</sequence>
<dbReference type="AlphaFoldDB" id="A0A149TJV6"/>
<dbReference type="STRING" id="318683.A0U94_11540"/>
<dbReference type="Proteomes" id="UP000075636">
    <property type="component" value="Unassembled WGS sequence"/>
</dbReference>
<accession>A0A149TJV6</accession>
<gene>
    <name evidence="2" type="ORF">AD945_06845</name>
</gene>
<proteinExistence type="predicted"/>
<evidence type="ECO:0000313" key="2">
    <source>
        <dbReference type="EMBL" id="KXV48624.1"/>
    </source>
</evidence>
<comment type="caution">
    <text evidence="2">The sequence shown here is derived from an EMBL/GenBank/DDBJ whole genome shotgun (WGS) entry which is preliminary data.</text>
</comment>
<protein>
    <submittedName>
        <fullName evidence="2">Uncharacterized protein</fullName>
    </submittedName>
</protein>
<evidence type="ECO:0000313" key="3">
    <source>
        <dbReference type="Proteomes" id="UP000075636"/>
    </source>
</evidence>
<reference evidence="2 3" key="1">
    <citation type="submission" date="2015-06" db="EMBL/GenBank/DDBJ databases">
        <title>Improved classification and identification of acetic acid bacteria using matrix-assisted laser desorption/ionization time-of-flight mass spectrometry; Gluconobacter nephelii and Gluconobacter uchimurae are later heterotypic synonyms of Gluconobacter japonicus and Gluconobacter oxydans, respectively.</title>
        <authorList>
            <person name="Li L."/>
            <person name="Cleenwerck I."/>
            <person name="De Vuyst L."/>
            <person name="Vandamme P."/>
        </authorList>
    </citation>
    <scope>NUCLEOTIDE SEQUENCE [LARGE SCALE GENOMIC DNA]</scope>
    <source>
        <strain evidence="2 3">LMG 1768</strain>
    </source>
</reference>
<dbReference type="OrthoDB" id="7279678at2"/>